<reference evidence="3" key="1">
    <citation type="submission" date="2016-10" db="EMBL/GenBank/DDBJ databases">
        <authorList>
            <person name="Varghese N."/>
            <person name="Submissions S."/>
        </authorList>
    </citation>
    <scope>NUCLEOTIDE SEQUENCE [LARGE SCALE GENOMIC DNA]</scope>
    <source>
        <strain evidence="3">DSM 44142</strain>
    </source>
</reference>
<gene>
    <name evidence="2" type="ORF">SAMN04489765_0811</name>
</gene>
<evidence type="ECO:0000256" key="1">
    <source>
        <dbReference type="SAM" id="Phobius"/>
    </source>
</evidence>
<proteinExistence type="predicted"/>
<dbReference type="STRING" id="47312.SAMN04489765_0811"/>
<keyword evidence="3" id="KW-1185">Reference proteome</keyword>
<evidence type="ECO:0000313" key="2">
    <source>
        <dbReference type="EMBL" id="SDQ54323.1"/>
    </source>
</evidence>
<dbReference type="Proteomes" id="UP000183053">
    <property type="component" value="Unassembled WGS sequence"/>
</dbReference>
<organism evidence="2 3">
    <name type="scientific">Tsukamurella pulmonis</name>
    <dbReference type="NCBI Taxonomy" id="47312"/>
    <lineage>
        <taxon>Bacteria</taxon>
        <taxon>Bacillati</taxon>
        <taxon>Actinomycetota</taxon>
        <taxon>Actinomycetes</taxon>
        <taxon>Mycobacteriales</taxon>
        <taxon>Tsukamurellaceae</taxon>
        <taxon>Tsukamurella</taxon>
    </lineage>
</organism>
<feature type="transmembrane region" description="Helical" evidence="1">
    <location>
        <begin position="6"/>
        <end position="27"/>
    </location>
</feature>
<dbReference type="AlphaFoldDB" id="A0A1H1BR27"/>
<feature type="transmembrane region" description="Helical" evidence="1">
    <location>
        <begin position="134"/>
        <end position="159"/>
    </location>
</feature>
<keyword evidence="1" id="KW-0472">Membrane</keyword>
<protein>
    <submittedName>
        <fullName evidence="2">Uncharacterized protein</fullName>
    </submittedName>
</protein>
<feature type="transmembrane region" description="Helical" evidence="1">
    <location>
        <begin position="48"/>
        <end position="69"/>
    </location>
</feature>
<keyword evidence="1" id="KW-1133">Transmembrane helix</keyword>
<name>A0A1H1BR27_9ACTN</name>
<keyword evidence="1" id="KW-0812">Transmembrane</keyword>
<feature type="transmembrane region" description="Helical" evidence="1">
    <location>
        <begin position="222"/>
        <end position="239"/>
    </location>
</feature>
<feature type="transmembrane region" description="Helical" evidence="1">
    <location>
        <begin position="179"/>
        <end position="202"/>
    </location>
</feature>
<feature type="transmembrane region" description="Helical" evidence="1">
    <location>
        <begin position="89"/>
        <end position="108"/>
    </location>
</feature>
<feature type="transmembrane region" description="Helical" evidence="1">
    <location>
        <begin position="279"/>
        <end position="300"/>
    </location>
</feature>
<evidence type="ECO:0000313" key="3">
    <source>
        <dbReference type="Proteomes" id="UP000183053"/>
    </source>
</evidence>
<dbReference type="RefSeq" id="WP_068567148.1">
    <property type="nucleotide sequence ID" value="NZ_FNLF01000002.1"/>
</dbReference>
<dbReference type="EMBL" id="FNLF01000002">
    <property type="protein sequence ID" value="SDQ54323.1"/>
    <property type="molecule type" value="Genomic_DNA"/>
</dbReference>
<sequence length="326" mass="34650">MPLAPLLGIVAVAMIVALFYVVARTLTPDDSAPQSASYRAYRRTMRKHLKVAFIVPIAAAIVLTVYGIVAQTLDPTNPTATPAPIRLALGLLWSPGFYLLPLIAMLLTEMTTRPSGPRVATLAPRGVRELFPRWLLVAFGSVFAVAALTPLILTTPLGTAQTLESRSNPPTVEYSVNAAGIWIDYAAFVITGVLAVWVILAATRRPDIDPLTGSDSWGRSGTAVRALCLLYIPAVFVIMDGDGLEIPRNAALDYLDHVRVGGEPIDGWPTWLASTAPSYIADAISVLLMLGIVVALVVFARPPVPTALSAAASSAQRESDDEATAL</sequence>
<accession>A0A1H1BR27</accession>
<dbReference type="OrthoDB" id="4775345at2"/>